<dbReference type="GO" id="GO:0034220">
    <property type="term" value="P:monoatomic ion transmembrane transport"/>
    <property type="evidence" value="ECO:0007669"/>
    <property type="project" value="UniProtKB-KW"/>
</dbReference>
<feature type="region of interest" description="Disordered" evidence="1">
    <location>
        <begin position="206"/>
        <end position="227"/>
    </location>
</feature>
<keyword evidence="2" id="KW-0407">Ion channel</keyword>
<organism evidence="2 3">
    <name type="scientific">Papilio xuthus</name>
    <name type="common">Asian swallowtail butterfly</name>
    <dbReference type="NCBI Taxonomy" id="66420"/>
    <lineage>
        <taxon>Eukaryota</taxon>
        <taxon>Metazoa</taxon>
        <taxon>Ecdysozoa</taxon>
        <taxon>Arthropoda</taxon>
        <taxon>Hexapoda</taxon>
        <taxon>Insecta</taxon>
        <taxon>Pterygota</taxon>
        <taxon>Neoptera</taxon>
        <taxon>Endopterygota</taxon>
        <taxon>Lepidoptera</taxon>
        <taxon>Glossata</taxon>
        <taxon>Ditrysia</taxon>
        <taxon>Papilionoidea</taxon>
        <taxon>Papilionidae</taxon>
        <taxon>Papilioninae</taxon>
        <taxon>Papilio</taxon>
    </lineage>
</organism>
<accession>A0A194QBZ3</accession>
<keyword evidence="2" id="KW-0813">Transport</keyword>
<dbReference type="EMBL" id="KQ459220">
    <property type="protein sequence ID" value="KPJ02939.1"/>
    <property type="molecule type" value="Genomic_DNA"/>
</dbReference>
<evidence type="ECO:0000313" key="2">
    <source>
        <dbReference type="EMBL" id="KPJ02939.1"/>
    </source>
</evidence>
<dbReference type="STRING" id="66420.A0A194QBZ3"/>
<feature type="compositionally biased region" description="Polar residues" evidence="1">
    <location>
        <begin position="256"/>
        <end position="270"/>
    </location>
</feature>
<reference evidence="2 3" key="1">
    <citation type="journal article" date="2015" name="Nat. Commun.">
        <title>Outbred genome sequencing and CRISPR/Cas9 gene editing in butterflies.</title>
        <authorList>
            <person name="Li X."/>
            <person name="Fan D."/>
            <person name="Zhang W."/>
            <person name="Liu G."/>
            <person name="Zhang L."/>
            <person name="Zhao L."/>
            <person name="Fang X."/>
            <person name="Chen L."/>
            <person name="Dong Y."/>
            <person name="Chen Y."/>
            <person name="Ding Y."/>
            <person name="Zhao R."/>
            <person name="Feng M."/>
            <person name="Zhu Y."/>
            <person name="Feng Y."/>
            <person name="Jiang X."/>
            <person name="Zhu D."/>
            <person name="Xiang H."/>
            <person name="Feng X."/>
            <person name="Li S."/>
            <person name="Wang J."/>
            <person name="Zhang G."/>
            <person name="Kronforst M.R."/>
            <person name="Wang W."/>
        </authorList>
    </citation>
    <scope>NUCLEOTIDE SEQUENCE [LARGE SCALE GENOMIC DNA]</scope>
    <source>
        <strain evidence="2">Ya'a_city_454_Px</strain>
        <tissue evidence="2">Whole body</tissue>
    </source>
</reference>
<feature type="region of interest" description="Disordered" evidence="1">
    <location>
        <begin position="127"/>
        <end position="161"/>
    </location>
</feature>
<proteinExistence type="predicted"/>
<dbReference type="AlphaFoldDB" id="A0A194QBZ3"/>
<evidence type="ECO:0000313" key="3">
    <source>
        <dbReference type="Proteomes" id="UP000053268"/>
    </source>
</evidence>
<name>A0A194QBZ3_PAPXU</name>
<gene>
    <name evidence="2" type="ORF">RR46_02866</name>
</gene>
<sequence length="317" mass="34634">MCIGDCGTSGTRQYETVVVAEAPAARRSRAASPLPPRDLCMRTCAWLCSVAHITGRHTLVPFIFISLRYRLHSTVCHLVYRDSKWTLSCTTRWCLRHARFPIDTMAMFASSIPEIIELVGSRSKYSGELKREHGKSSARHPSPAPVHTPQPHAATRRQTTLKPHSLVRARGFAAGRRAGGRARGGPLLTAGSLLCIVGCVRQLDPRDHGAGGAAEQIRRPVQQGRPPQRADVKFCNAVDEVVFGLFACTRCLSPRCSASSGTPRVPSHTQPVPRPPRPAPLARAPSRRRALTPTPHRRAEPPAAPGGSSRRQDRWSA</sequence>
<feature type="region of interest" description="Disordered" evidence="1">
    <location>
        <begin position="255"/>
        <end position="317"/>
    </location>
</feature>
<keyword evidence="2" id="KW-0406">Ion transport</keyword>
<protein>
    <submittedName>
        <fullName evidence="2">Calcium-activated potassium channel slowpoke</fullName>
    </submittedName>
</protein>
<keyword evidence="3" id="KW-1185">Reference proteome</keyword>
<dbReference type="Proteomes" id="UP000053268">
    <property type="component" value="Unassembled WGS sequence"/>
</dbReference>
<evidence type="ECO:0000256" key="1">
    <source>
        <dbReference type="SAM" id="MobiDB-lite"/>
    </source>
</evidence>